<dbReference type="PANTHER" id="PTHR43227">
    <property type="entry name" value="BLL4140 PROTEIN"/>
    <property type="match status" value="1"/>
</dbReference>
<dbReference type="GO" id="GO:0055085">
    <property type="term" value="P:transmembrane transport"/>
    <property type="evidence" value="ECO:0007669"/>
    <property type="project" value="InterPro"/>
</dbReference>
<evidence type="ECO:0000256" key="5">
    <source>
        <dbReference type="ARBA" id="ARBA00022989"/>
    </source>
</evidence>
<dbReference type="EMBL" id="JACJVP010000041">
    <property type="protein sequence ID" value="MBB6673819.1"/>
    <property type="molecule type" value="Genomic_DNA"/>
</dbReference>
<evidence type="ECO:0000313" key="10">
    <source>
        <dbReference type="Proteomes" id="UP000547209"/>
    </source>
</evidence>
<feature type="domain" description="ABC transmembrane type-1" evidence="8">
    <location>
        <begin position="86"/>
        <end position="300"/>
    </location>
</feature>
<dbReference type="InterPro" id="IPR000515">
    <property type="entry name" value="MetI-like"/>
</dbReference>
<evidence type="ECO:0000256" key="3">
    <source>
        <dbReference type="ARBA" id="ARBA00022475"/>
    </source>
</evidence>
<comment type="subcellular location">
    <subcellularLocation>
        <location evidence="1 7">Cell membrane</location>
        <topology evidence="1 7">Multi-pass membrane protein</topology>
    </subcellularLocation>
</comment>
<dbReference type="Proteomes" id="UP000547209">
    <property type="component" value="Unassembled WGS sequence"/>
</dbReference>
<accession>A0A7X0RXB8</accession>
<keyword evidence="4 7" id="KW-0812">Transmembrane</keyword>
<feature type="transmembrane region" description="Helical" evidence="7">
    <location>
        <begin position="279"/>
        <end position="304"/>
    </location>
</feature>
<feature type="transmembrane region" description="Helical" evidence="7">
    <location>
        <begin position="26"/>
        <end position="44"/>
    </location>
</feature>
<keyword evidence="10" id="KW-1185">Reference proteome</keyword>
<feature type="transmembrane region" description="Helical" evidence="7">
    <location>
        <begin position="172"/>
        <end position="198"/>
    </location>
</feature>
<evidence type="ECO:0000313" key="9">
    <source>
        <dbReference type="EMBL" id="MBB6673819.1"/>
    </source>
</evidence>
<dbReference type="PROSITE" id="PS50928">
    <property type="entry name" value="ABC_TM1"/>
    <property type="match status" value="1"/>
</dbReference>
<reference evidence="9 10" key="1">
    <citation type="submission" date="2020-08" db="EMBL/GenBank/DDBJ databases">
        <title>Cohnella phylogeny.</title>
        <authorList>
            <person name="Dunlap C."/>
        </authorList>
    </citation>
    <scope>NUCLEOTIDE SEQUENCE [LARGE SCALE GENOMIC DNA]</scope>
    <source>
        <strain evidence="9 10">DSM 28246</strain>
    </source>
</reference>
<evidence type="ECO:0000256" key="2">
    <source>
        <dbReference type="ARBA" id="ARBA00022448"/>
    </source>
</evidence>
<keyword evidence="5 7" id="KW-1133">Transmembrane helix</keyword>
<dbReference type="PANTHER" id="PTHR43227:SF11">
    <property type="entry name" value="BLL4140 PROTEIN"/>
    <property type="match status" value="1"/>
</dbReference>
<evidence type="ECO:0000259" key="8">
    <source>
        <dbReference type="PROSITE" id="PS50928"/>
    </source>
</evidence>
<feature type="transmembrane region" description="Helical" evidence="7">
    <location>
        <begin position="132"/>
        <end position="152"/>
    </location>
</feature>
<organism evidence="9 10">
    <name type="scientific">Cohnella nanjingensis</name>
    <dbReference type="NCBI Taxonomy" id="1387779"/>
    <lineage>
        <taxon>Bacteria</taxon>
        <taxon>Bacillati</taxon>
        <taxon>Bacillota</taxon>
        <taxon>Bacilli</taxon>
        <taxon>Bacillales</taxon>
        <taxon>Paenibacillaceae</taxon>
        <taxon>Cohnella</taxon>
    </lineage>
</organism>
<evidence type="ECO:0000256" key="1">
    <source>
        <dbReference type="ARBA" id="ARBA00004651"/>
    </source>
</evidence>
<dbReference type="GO" id="GO:0005886">
    <property type="term" value="C:plasma membrane"/>
    <property type="evidence" value="ECO:0007669"/>
    <property type="project" value="UniProtKB-SubCell"/>
</dbReference>
<feature type="transmembrane region" description="Helical" evidence="7">
    <location>
        <begin position="219"/>
        <end position="237"/>
    </location>
</feature>
<sequence length="315" mass="36056">MDGSIPHIRGKTEPAQRYRKRNEYRTLLLMLIPGLIYFILFHYLPMYGVVIAFKDFKITEGIWGSDWVGFKYFLKAFDDPQFYVVIRNTLLISFYKLLFGFPAPILFALLLNEVTRVRFKKIVQTISYLPYFFSWVVLGGIVISIFAIDGPVNGLLGLFGVDPVLMLGDDRYFRSVLVVTDVFQSFGWNSIIFFAAIASIDHQLYEASIIDGASRFKRAVHITIPMLSPVIVIMLILKMSHILDAGFDQIFNLYNPNVFHVSDIIDTYVYRKGLTEMQYSYSTAIGLFKSAVAVVLVVSTNYIVKWVGGKDHTLW</sequence>
<comment type="similarity">
    <text evidence="7">Belongs to the binding-protein-dependent transport system permease family.</text>
</comment>
<keyword evidence="3" id="KW-1003">Cell membrane</keyword>
<evidence type="ECO:0000256" key="6">
    <source>
        <dbReference type="ARBA" id="ARBA00023136"/>
    </source>
</evidence>
<dbReference type="CDD" id="cd06261">
    <property type="entry name" value="TM_PBP2"/>
    <property type="match status" value="1"/>
</dbReference>
<keyword evidence="2 7" id="KW-0813">Transport</keyword>
<comment type="caution">
    <text evidence="9">The sequence shown here is derived from an EMBL/GenBank/DDBJ whole genome shotgun (WGS) entry which is preliminary data.</text>
</comment>
<dbReference type="RefSeq" id="WP_185671667.1">
    <property type="nucleotide sequence ID" value="NZ_JACJVP010000041.1"/>
</dbReference>
<proteinExistence type="inferred from homology"/>
<dbReference type="Gene3D" id="1.10.3720.10">
    <property type="entry name" value="MetI-like"/>
    <property type="match status" value="1"/>
</dbReference>
<keyword evidence="6 7" id="KW-0472">Membrane</keyword>
<dbReference type="InterPro" id="IPR050809">
    <property type="entry name" value="UgpAE/MalFG_permease"/>
</dbReference>
<dbReference type="Pfam" id="PF00528">
    <property type="entry name" value="BPD_transp_1"/>
    <property type="match status" value="1"/>
</dbReference>
<dbReference type="SUPFAM" id="SSF161098">
    <property type="entry name" value="MetI-like"/>
    <property type="match status" value="1"/>
</dbReference>
<evidence type="ECO:0000256" key="7">
    <source>
        <dbReference type="RuleBase" id="RU363032"/>
    </source>
</evidence>
<dbReference type="AlphaFoldDB" id="A0A7X0RXB8"/>
<gene>
    <name evidence="9" type="ORF">H7C19_24355</name>
</gene>
<feature type="transmembrane region" description="Helical" evidence="7">
    <location>
        <begin position="90"/>
        <end position="111"/>
    </location>
</feature>
<protein>
    <submittedName>
        <fullName evidence="9">Sugar ABC transporter permease</fullName>
    </submittedName>
</protein>
<dbReference type="InterPro" id="IPR035906">
    <property type="entry name" value="MetI-like_sf"/>
</dbReference>
<name>A0A7X0RXB8_9BACL</name>
<evidence type="ECO:0000256" key="4">
    <source>
        <dbReference type="ARBA" id="ARBA00022692"/>
    </source>
</evidence>